<keyword evidence="2" id="KW-1185">Reference proteome</keyword>
<dbReference type="PANTHER" id="PTHR13061">
    <property type="entry name" value="DYNACTIN SUBUNIT P25"/>
    <property type="match status" value="1"/>
</dbReference>
<dbReference type="AlphaFoldDB" id="A0A2U1ZYD4"/>
<protein>
    <submittedName>
        <fullName evidence="1">Gamma carbonic anhydrase family protein</fullName>
    </submittedName>
</protein>
<proteinExistence type="predicted"/>
<dbReference type="EMBL" id="PYHR01000002">
    <property type="protein sequence ID" value="PWD51974.1"/>
    <property type="molecule type" value="Genomic_DNA"/>
</dbReference>
<sequence length="181" mass="18509">MSTPSPTAPLVVALGDRRPRISATAWLAPGTVVAGAVTVGEHASVWYSAVLRGDCHEIVVGARTNLQDGVVVHVEDSSPTLIGDDVSVGHRAVLHGCSIGDGVLVGMSATVMSGAVIGAGSMVAAGALVTPGKVVPPGVLVAGVPAKVVRDLTDEEKAHLRHNAAHYLELTDDHRRALEGR</sequence>
<evidence type="ECO:0000313" key="1">
    <source>
        <dbReference type="EMBL" id="PWD51974.1"/>
    </source>
</evidence>
<dbReference type="InterPro" id="IPR047324">
    <property type="entry name" value="LbH_gamma_CA-like"/>
</dbReference>
<dbReference type="InterPro" id="IPR050484">
    <property type="entry name" value="Transf_Hexapept/Carb_Anhydrase"/>
</dbReference>
<dbReference type="Gene3D" id="2.160.10.10">
    <property type="entry name" value="Hexapeptide repeat proteins"/>
    <property type="match status" value="1"/>
</dbReference>
<gene>
    <name evidence="1" type="ORF">C8046_16310</name>
</gene>
<comment type="caution">
    <text evidence="1">The sequence shown here is derived from an EMBL/GenBank/DDBJ whole genome shotgun (WGS) entry which is preliminary data.</text>
</comment>
<dbReference type="Proteomes" id="UP000245166">
    <property type="component" value="Unassembled WGS sequence"/>
</dbReference>
<dbReference type="InterPro" id="IPR011004">
    <property type="entry name" value="Trimer_LpxA-like_sf"/>
</dbReference>
<name>A0A2U1ZYD4_9MICO</name>
<organism evidence="1 2">
    <name type="scientific">Serinibacter arcticus</name>
    <dbReference type="NCBI Taxonomy" id="1655435"/>
    <lineage>
        <taxon>Bacteria</taxon>
        <taxon>Bacillati</taxon>
        <taxon>Actinomycetota</taxon>
        <taxon>Actinomycetes</taxon>
        <taxon>Micrococcales</taxon>
        <taxon>Beutenbergiaceae</taxon>
        <taxon>Serinibacter</taxon>
    </lineage>
</organism>
<dbReference type="RefSeq" id="WP_109230357.1">
    <property type="nucleotide sequence ID" value="NZ_PYHR01000002.1"/>
</dbReference>
<reference evidence="1 2" key="1">
    <citation type="submission" date="2018-03" db="EMBL/GenBank/DDBJ databases">
        <title>Genome assembly of novel Miniimonas species PCH200.</title>
        <authorList>
            <person name="Thakur V."/>
            <person name="Kumar V."/>
            <person name="Singh D."/>
        </authorList>
    </citation>
    <scope>NUCLEOTIDE SEQUENCE [LARGE SCALE GENOMIC DNA]</scope>
    <source>
        <strain evidence="1 2">PCH200</strain>
    </source>
</reference>
<dbReference type="PANTHER" id="PTHR13061:SF29">
    <property type="entry name" value="GAMMA CARBONIC ANHYDRASE-LIKE 1, MITOCHONDRIAL-RELATED"/>
    <property type="match status" value="1"/>
</dbReference>
<dbReference type="InterPro" id="IPR001451">
    <property type="entry name" value="Hexapep"/>
</dbReference>
<accession>A0A2U1ZYD4</accession>
<dbReference type="OrthoDB" id="9803036at2"/>
<dbReference type="SUPFAM" id="SSF51161">
    <property type="entry name" value="Trimeric LpxA-like enzymes"/>
    <property type="match status" value="1"/>
</dbReference>
<dbReference type="Pfam" id="PF00132">
    <property type="entry name" value="Hexapep"/>
    <property type="match status" value="1"/>
</dbReference>
<dbReference type="CDD" id="cd04645">
    <property type="entry name" value="LbH_gamma_CA_like"/>
    <property type="match status" value="1"/>
</dbReference>
<evidence type="ECO:0000313" key="2">
    <source>
        <dbReference type="Proteomes" id="UP000245166"/>
    </source>
</evidence>